<proteinExistence type="predicted"/>
<dbReference type="AlphaFoldDB" id="A0A0E9RAD3"/>
<accession>A0A0E9RAD3</accession>
<reference evidence="1" key="2">
    <citation type="journal article" date="2015" name="Fish Shellfish Immunol.">
        <title>Early steps in the European eel (Anguilla anguilla)-Vibrio vulnificus interaction in the gills: Role of the RtxA13 toxin.</title>
        <authorList>
            <person name="Callol A."/>
            <person name="Pajuelo D."/>
            <person name="Ebbesson L."/>
            <person name="Teles M."/>
            <person name="MacKenzie S."/>
            <person name="Amaro C."/>
        </authorList>
    </citation>
    <scope>NUCLEOTIDE SEQUENCE</scope>
</reference>
<reference evidence="1" key="1">
    <citation type="submission" date="2014-11" db="EMBL/GenBank/DDBJ databases">
        <authorList>
            <person name="Amaro Gonzalez C."/>
        </authorList>
    </citation>
    <scope>NUCLEOTIDE SEQUENCE</scope>
</reference>
<evidence type="ECO:0000313" key="1">
    <source>
        <dbReference type="EMBL" id="JAH26064.1"/>
    </source>
</evidence>
<organism evidence="1">
    <name type="scientific">Anguilla anguilla</name>
    <name type="common">European freshwater eel</name>
    <name type="synonym">Muraena anguilla</name>
    <dbReference type="NCBI Taxonomy" id="7936"/>
    <lineage>
        <taxon>Eukaryota</taxon>
        <taxon>Metazoa</taxon>
        <taxon>Chordata</taxon>
        <taxon>Craniata</taxon>
        <taxon>Vertebrata</taxon>
        <taxon>Euteleostomi</taxon>
        <taxon>Actinopterygii</taxon>
        <taxon>Neopterygii</taxon>
        <taxon>Teleostei</taxon>
        <taxon>Anguilliformes</taxon>
        <taxon>Anguillidae</taxon>
        <taxon>Anguilla</taxon>
    </lineage>
</organism>
<protein>
    <submittedName>
        <fullName evidence="1">Uncharacterized protein</fullName>
    </submittedName>
</protein>
<dbReference type="EMBL" id="GBXM01082513">
    <property type="protein sequence ID" value="JAH26064.1"/>
    <property type="molecule type" value="Transcribed_RNA"/>
</dbReference>
<sequence length="43" mass="4819">MIQNPNTWVDATLPLRTNLAARKRVTSHLTVMRWELGAGWGGV</sequence>
<name>A0A0E9RAD3_ANGAN</name>